<dbReference type="EMBL" id="BTPE01000002">
    <property type="protein sequence ID" value="GMQ32409.1"/>
    <property type="molecule type" value="Genomic_DNA"/>
</dbReference>
<evidence type="ECO:0000313" key="2">
    <source>
        <dbReference type="Proteomes" id="UP001307705"/>
    </source>
</evidence>
<organism evidence="1 2">
    <name type="scientific">Algoriphagus taiwanensis</name>
    <dbReference type="NCBI Taxonomy" id="1445656"/>
    <lineage>
        <taxon>Bacteria</taxon>
        <taxon>Pseudomonadati</taxon>
        <taxon>Bacteroidota</taxon>
        <taxon>Cytophagia</taxon>
        <taxon>Cytophagales</taxon>
        <taxon>Cyclobacteriaceae</taxon>
        <taxon>Algoriphagus</taxon>
    </lineage>
</organism>
<dbReference type="Proteomes" id="UP001307705">
    <property type="component" value="Unassembled WGS sequence"/>
</dbReference>
<name>A0ABQ6PWU1_9BACT</name>
<accession>A0ABQ6PWU1</accession>
<sequence>MQILDFYQKFFLNLAFTQLDSIQKKRLENFSNLSEQIFCLFNLPAKGIPHSLGLPFLIWE</sequence>
<evidence type="ECO:0000313" key="1">
    <source>
        <dbReference type="EMBL" id="GMQ32409.1"/>
    </source>
</evidence>
<comment type="caution">
    <text evidence="1">The sequence shown here is derived from an EMBL/GenBank/DDBJ whole genome shotgun (WGS) entry which is preliminary data.</text>
</comment>
<reference evidence="1 2" key="1">
    <citation type="submission" date="2023-08" db="EMBL/GenBank/DDBJ databases">
        <title>Draft genome sequence of Algoriphagus taiwanensis.</title>
        <authorList>
            <person name="Takatani N."/>
            <person name="Hosokawa M."/>
            <person name="Sawabe T."/>
        </authorList>
    </citation>
    <scope>NUCLEOTIDE SEQUENCE [LARGE SCALE GENOMIC DNA]</scope>
    <source>
        <strain evidence="1 2">JCM 19755</strain>
    </source>
</reference>
<keyword evidence="2" id="KW-1185">Reference proteome</keyword>
<gene>
    <name evidence="1" type="ORF">Ataiwa_06810</name>
</gene>
<proteinExistence type="predicted"/>
<protein>
    <submittedName>
        <fullName evidence="1">Uncharacterized protein</fullName>
    </submittedName>
</protein>